<evidence type="ECO:0000256" key="1">
    <source>
        <dbReference type="SAM" id="Coils"/>
    </source>
</evidence>
<gene>
    <name evidence="3" type="ordered locus">Acid_4301</name>
</gene>
<dbReference type="AlphaFoldDB" id="Q01YK2"/>
<dbReference type="KEGG" id="sus:Acid_4301"/>
<dbReference type="STRING" id="234267.Acid_4301"/>
<keyword evidence="2" id="KW-0812">Transmembrane</keyword>
<evidence type="ECO:0000256" key="2">
    <source>
        <dbReference type="SAM" id="Phobius"/>
    </source>
</evidence>
<evidence type="ECO:0000313" key="3">
    <source>
        <dbReference type="EMBL" id="ABJ85263.1"/>
    </source>
</evidence>
<sequence>MDKGETGQTEKSDEDLRSLKGVPAVVASVKAPLAFAVVSLIGIVFAYYLFQTHDTAFYVTLIAILVMNLLVFAIAWYRPEALSGLRADYELRTENEDLKTRLAENNRDKDKLRGDIEVLEKRVGKLEAEKETLEAALSGFQALSTRVIAVLTAHGSMTVEGLASRLQIPLLGRPYDGLLGVLGSLSAEKKIVRDTSQGGAYYKLS</sequence>
<organism evidence="3">
    <name type="scientific">Solibacter usitatus (strain Ellin6076)</name>
    <dbReference type="NCBI Taxonomy" id="234267"/>
    <lineage>
        <taxon>Bacteria</taxon>
        <taxon>Pseudomonadati</taxon>
        <taxon>Acidobacteriota</taxon>
        <taxon>Terriglobia</taxon>
        <taxon>Bryobacterales</taxon>
        <taxon>Solibacteraceae</taxon>
        <taxon>Candidatus Solibacter</taxon>
    </lineage>
</organism>
<accession>Q01YK2</accession>
<dbReference type="HOGENOM" id="CLU_1336788_0_0_0"/>
<reference evidence="3" key="1">
    <citation type="submission" date="2006-10" db="EMBL/GenBank/DDBJ databases">
        <title>Complete sequence of Solibacter usitatus Ellin6076.</title>
        <authorList>
            <consortium name="US DOE Joint Genome Institute"/>
            <person name="Copeland A."/>
            <person name="Lucas S."/>
            <person name="Lapidus A."/>
            <person name="Barry K."/>
            <person name="Detter J.C."/>
            <person name="Glavina del Rio T."/>
            <person name="Hammon N."/>
            <person name="Israni S."/>
            <person name="Dalin E."/>
            <person name="Tice H."/>
            <person name="Pitluck S."/>
            <person name="Thompson L.S."/>
            <person name="Brettin T."/>
            <person name="Bruce D."/>
            <person name="Han C."/>
            <person name="Tapia R."/>
            <person name="Gilna P."/>
            <person name="Schmutz J."/>
            <person name="Larimer F."/>
            <person name="Land M."/>
            <person name="Hauser L."/>
            <person name="Kyrpides N."/>
            <person name="Mikhailova N."/>
            <person name="Janssen P.H."/>
            <person name="Kuske C.R."/>
            <person name="Richardson P."/>
        </authorList>
    </citation>
    <scope>NUCLEOTIDE SEQUENCE</scope>
    <source>
        <strain evidence="3">Ellin6076</strain>
    </source>
</reference>
<dbReference type="InParanoid" id="Q01YK2"/>
<name>Q01YK2_SOLUE</name>
<feature type="transmembrane region" description="Helical" evidence="2">
    <location>
        <begin position="21"/>
        <end position="50"/>
    </location>
</feature>
<proteinExistence type="predicted"/>
<feature type="transmembrane region" description="Helical" evidence="2">
    <location>
        <begin position="56"/>
        <end position="77"/>
    </location>
</feature>
<keyword evidence="2" id="KW-0472">Membrane</keyword>
<feature type="coiled-coil region" evidence="1">
    <location>
        <begin position="95"/>
        <end position="143"/>
    </location>
</feature>
<keyword evidence="2" id="KW-1133">Transmembrane helix</keyword>
<protein>
    <submittedName>
        <fullName evidence="3">Uncharacterized protein</fullName>
    </submittedName>
</protein>
<dbReference type="EMBL" id="CP000473">
    <property type="protein sequence ID" value="ABJ85263.1"/>
    <property type="molecule type" value="Genomic_DNA"/>
</dbReference>
<keyword evidence="1" id="KW-0175">Coiled coil</keyword>